<evidence type="ECO:0000313" key="3">
    <source>
        <dbReference type="Proteomes" id="UP000186905"/>
    </source>
</evidence>
<feature type="transmembrane region" description="Helical" evidence="1">
    <location>
        <begin position="44"/>
        <end position="61"/>
    </location>
</feature>
<keyword evidence="1" id="KW-0812">Transmembrane</keyword>
<keyword evidence="1" id="KW-0472">Membrane</keyword>
<dbReference type="AlphaFoldDB" id="A0A1Q9GJ69"/>
<organism evidence="2 3">
    <name type="scientific">Photobacterium proteolyticum</name>
    <dbReference type="NCBI Taxonomy" id="1903952"/>
    <lineage>
        <taxon>Bacteria</taxon>
        <taxon>Pseudomonadati</taxon>
        <taxon>Pseudomonadota</taxon>
        <taxon>Gammaproteobacteria</taxon>
        <taxon>Vibrionales</taxon>
        <taxon>Vibrionaceae</taxon>
        <taxon>Photobacterium</taxon>
    </lineage>
</organism>
<evidence type="ECO:0000256" key="1">
    <source>
        <dbReference type="SAM" id="Phobius"/>
    </source>
</evidence>
<reference evidence="2 3" key="1">
    <citation type="submission" date="2016-09" db="EMBL/GenBank/DDBJ databases">
        <title>Photobacterium proteolyticum sp. nov. a protease producing bacterium isolated from ocean sediments of Laizhou Bay.</title>
        <authorList>
            <person name="Li Y."/>
        </authorList>
    </citation>
    <scope>NUCLEOTIDE SEQUENCE [LARGE SCALE GENOMIC DNA]</scope>
    <source>
        <strain evidence="2 3">13-12</strain>
    </source>
</reference>
<protein>
    <submittedName>
        <fullName evidence="2">Uncharacterized protein</fullName>
    </submittedName>
</protein>
<name>A0A1Q9GJ69_9GAMM</name>
<sequence>MTVDKLRDSLTHARANYWILTFVCSAILALFLNELNKDVNPSYLMTYSISLAIGYYLSTALKKTITSIKVELDNLIL</sequence>
<evidence type="ECO:0000313" key="2">
    <source>
        <dbReference type="EMBL" id="OLQ74506.1"/>
    </source>
</evidence>
<dbReference type="STRING" id="1903952.BIT28_13910"/>
<accession>A0A1Q9GJ69</accession>
<dbReference type="Proteomes" id="UP000186905">
    <property type="component" value="Unassembled WGS sequence"/>
</dbReference>
<keyword evidence="1" id="KW-1133">Transmembrane helix</keyword>
<gene>
    <name evidence="2" type="ORF">BIT28_13910</name>
</gene>
<feature type="transmembrane region" description="Helical" evidence="1">
    <location>
        <begin position="15"/>
        <end position="32"/>
    </location>
</feature>
<dbReference type="EMBL" id="MJIL01000083">
    <property type="protein sequence ID" value="OLQ74506.1"/>
    <property type="molecule type" value="Genomic_DNA"/>
</dbReference>
<proteinExistence type="predicted"/>
<comment type="caution">
    <text evidence="2">The sequence shown here is derived from an EMBL/GenBank/DDBJ whole genome shotgun (WGS) entry which is preliminary data.</text>
</comment>
<keyword evidence="3" id="KW-1185">Reference proteome</keyword>